<keyword evidence="3" id="KW-1185">Reference proteome</keyword>
<accession>A0A835PKG6</accession>
<protein>
    <submittedName>
        <fullName evidence="2">Uncharacterized protein</fullName>
    </submittedName>
</protein>
<dbReference type="Proteomes" id="UP000636800">
    <property type="component" value="Unassembled WGS sequence"/>
</dbReference>
<name>A0A835PKG6_VANPL</name>
<reference evidence="3 4" key="1">
    <citation type="journal article" date="2020" name="Nat. Food">
        <title>A phased Vanilla planifolia genome enables genetic improvement of flavour and production.</title>
        <authorList>
            <person name="Hasing T."/>
            <person name="Tang H."/>
            <person name="Brym M."/>
            <person name="Khazi F."/>
            <person name="Huang T."/>
            <person name="Chambers A.H."/>
        </authorList>
    </citation>
    <scope>NUCLEOTIDE SEQUENCE [LARGE SCALE GENOMIC DNA]</scope>
    <source>
        <tissue evidence="2">Leaf</tissue>
    </source>
</reference>
<dbReference type="EMBL" id="JADCNM010000014">
    <property type="protein sequence ID" value="KAG0454050.1"/>
    <property type="molecule type" value="Genomic_DNA"/>
</dbReference>
<proteinExistence type="predicted"/>
<dbReference type="EMBL" id="JADCNL010000014">
    <property type="protein sequence ID" value="KAG0452960.1"/>
    <property type="molecule type" value="Genomic_DNA"/>
</dbReference>
<evidence type="ECO:0000313" key="3">
    <source>
        <dbReference type="Proteomes" id="UP000636800"/>
    </source>
</evidence>
<sequence>MASTPKQIFLPARVGGVVIISSSSYQNTLIEDSIWHPFSDRFSPDEDGSPGIPVRATA</sequence>
<dbReference type="Proteomes" id="UP000639772">
    <property type="component" value="Unassembled WGS sequence"/>
</dbReference>
<evidence type="ECO:0000313" key="4">
    <source>
        <dbReference type="Proteomes" id="UP000639772"/>
    </source>
</evidence>
<evidence type="ECO:0000313" key="1">
    <source>
        <dbReference type="EMBL" id="KAG0452960.1"/>
    </source>
</evidence>
<evidence type="ECO:0000313" key="2">
    <source>
        <dbReference type="EMBL" id="KAG0454050.1"/>
    </source>
</evidence>
<organism evidence="2 4">
    <name type="scientific">Vanilla planifolia</name>
    <name type="common">Vanilla</name>
    <dbReference type="NCBI Taxonomy" id="51239"/>
    <lineage>
        <taxon>Eukaryota</taxon>
        <taxon>Viridiplantae</taxon>
        <taxon>Streptophyta</taxon>
        <taxon>Embryophyta</taxon>
        <taxon>Tracheophyta</taxon>
        <taxon>Spermatophyta</taxon>
        <taxon>Magnoliopsida</taxon>
        <taxon>Liliopsida</taxon>
        <taxon>Asparagales</taxon>
        <taxon>Orchidaceae</taxon>
        <taxon>Vanilloideae</taxon>
        <taxon>Vanilleae</taxon>
        <taxon>Vanilla</taxon>
    </lineage>
</organism>
<dbReference type="AlphaFoldDB" id="A0A835PKG6"/>
<comment type="caution">
    <text evidence="2">The sequence shown here is derived from an EMBL/GenBank/DDBJ whole genome shotgun (WGS) entry which is preliminary data.</text>
</comment>
<gene>
    <name evidence="2" type="ORF">HPP92_025354</name>
    <name evidence="1" type="ORF">HPP92_025624</name>
</gene>